<feature type="transmembrane region" description="Helical" evidence="2">
    <location>
        <begin position="37"/>
        <end position="60"/>
    </location>
</feature>
<dbReference type="STRING" id="405948.SACE_1862"/>
<feature type="region of interest" description="Disordered" evidence="1">
    <location>
        <begin position="1"/>
        <end position="23"/>
    </location>
</feature>
<proteinExistence type="predicted"/>
<evidence type="ECO:0000256" key="1">
    <source>
        <dbReference type="SAM" id="MobiDB-lite"/>
    </source>
</evidence>
<evidence type="ECO:0000256" key="2">
    <source>
        <dbReference type="SAM" id="Phobius"/>
    </source>
</evidence>
<dbReference type="Proteomes" id="UP000006728">
    <property type="component" value="Chromosome"/>
</dbReference>
<accession>A4FAU9</accession>
<dbReference type="KEGG" id="sen:SACE_1862"/>
<evidence type="ECO:0008006" key="5">
    <source>
        <dbReference type="Google" id="ProtNLM"/>
    </source>
</evidence>
<dbReference type="EMBL" id="AM420293">
    <property type="protein sequence ID" value="CAM01174.1"/>
    <property type="molecule type" value="Genomic_DNA"/>
</dbReference>
<keyword evidence="2" id="KW-1133">Transmembrane helix</keyword>
<name>A4FAU9_SACEN</name>
<protein>
    <recommendedName>
        <fullName evidence="5">Alkaline shock response membrane anchor protein AmaP</fullName>
    </recommendedName>
</protein>
<organism evidence="3 4">
    <name type="scientific">Saccharopolyspora erythraea (strain ATCC 11635 / DSM 40517 / JCM 4748 / NBRC 13426 / NCIMB 8594 / NRRL 2338)</name>
    <dbReference type="NCBI Taxonomy" id="405948"/>
    <lineage>
        <taxon>Bacteria</taxon>
        <taxon>Bacillati</taxon>
        <taxon>Actinomycetota</taxon>
        <taxon>Actinomycetes</taxon>
        <taxon>Pseudonocardiales</taxon>
        <taxon>Pseudonocardiaceae</taxon>
        <taxon>Saccharopolyspora</taxon>
    </lineage>
</organism>
<keyword evidence="2" id="KW-0472">Membrane</keyword>
<keyword evidence="4" id="KW-1185">Reference proteome</keyword>
<dbReference type="NCBIfam" id="NF033218">
    <property type="entry name" value="anchor_AmaP"/>
    <property type="match status" value="1"/>
</dbReference>
<evidence type="ECO:0000313" key="4">
    <source>
        <dbReference type="Proteomes" id="UP000006728"/>
    </source>
</evidence>
<dbReference type="AlphaFoldDB" id="A4FAU9"/>
<reference evidence="3 4" key="1">
    <citation type="journal article" date="2007" name="Nat. Biotechnol.">
        <title>Complete genome sequence of the erythromycin-producing bacterium Saccharopolyspora erythraea NRRL23338.</title>
        <authorList>
            <person name="Oliynyk M."/>
            <person name="Samborskyy M."/>
            <person name="Lester J.B."/>
            <person name="Mironenko T."/>
            <person name="Scott N."/>
            <person name="Dickens S."/>
            <person name="Haydock S.F."/>
            <person name="Leadlay P.F."/>
        </authorList>
    </citation>
    <scope>NUCLEOTIDE SEQUENCE [LARGE SCALE GENOMIC DNA]</scope>
    <source>
        <strain evidence="4">ATCC 11635 / DSM 40517 / JCM 4748 / NBRC 13426 / NCIMB 8594 / NRRL 2338</strain>
    </source>
</reference>
<dbReference type="HOGENOM" id="CLU_090638_0_1_11"/>
<keyword evidence="2" id="KW-0812">Transmembrane</keyword>
<evidence type="ECO:0000313" key="3">
    <source>
        <dbReference type="EMBL" id="CAM01174.1"/>
    </source>
</evidence>
<dbReference type="eggNOG" id="ENOG5033UCU">
    <property type="taxonomic scope" value="Bacteria"/>
</dbReference>
<feature type="transmembrane region" description="Helical" evidence="2">
    <location>
        <begin position="80"/>
        <end position="103"/>
    </location>
</feature>
<gene>
    <name evidence="3" type="ordered locus">SACE_1862</name>
</gene>
<sequence length="216" mass="23670">MTATGRADRSGGLMSEKPEIRPSTTATGRALGFERGVVVVLGVLALLCGALALVVGMGWLGTYRAQRPVLDPLLVQWWRSSPQVATALAILLGLLLLVIGIWWSARALRPEARPDLRMEDGIAGRLLVSASALADAVQADAESVTGVKRVRVRMAGDVRRPNLRLTLWLHEGTSVRHVWEELDEKVLSHAREALETEVLPTAIRLELDRAPRQRVR</sequence>